<keyword evidence="2" id="KW-1185">Reference proteome</keyword>
<comment type="caution">
    <text evidence="1">The sequence shown here is derived from an EMBL/GenBank/DDBJ whole genome shotgun (WGS) entry which is preliminary data.</text>
</comment>
<sequence length="145" mass="15955">MFQASSLSPEQVEQISQWIDGGCQLAELQKKIDAELGIRITYMDTRFLVSDLGLEIKSPTEEKVAADAPLQQKVATGHVTVSVDEIVKPGALVSGQVEFADGERAIWYLDQEGRLGLDADTPGYQPSENDVMSFQTQLQSLLQQQ</sequence>
<gene>
    <name evidence="1" type="ORF">JIN82_10110</name>
</gene>
<accession>A0A8J7MF25</accession>
<dbReference type="Proteomes" id="UP000624703">
    <property type="component" value="Unassembled WGS sequence"/>
</dbReference>
<evidence type="ECO:0000313" key="2">
    <source>
        <dbReference type="Proteomes" id="UP000624703"/>
    </source>
</evidence>
<proteinExistence type="predicted"/>
<protein>
    <submittedName>
        <fullName evidence="1">Uncharacterized protein</fullName>
    </submittedName>
</protein>
<organism evidence="1 2">
    <name type="scientific">Persicirhabdus sediminis</name>
    <dbReference type="NCBI Taxonomy" id="454144"/>
    <lineage>
        <taxon>Bacteria</taxon>
        <taxon>Pseudomonadati</taxon>
        <taxon>Verrucomicrobiota</taxon>
        <taxon>Verrucomicrobiia</taxon>
        <taxon>Verrucomicrobiales</taxon>
        <taxon>Verrucomicrobiaceae</taxon>
        <taxon>Persicirhabdus</taxon>
    </lineage>
</organism>
<dbReference type="EMBL" id="JAENIM010000039">
    <property type="protein sequence ID" value="MBK1791506.1"/>
    <property type="molecule type" value="Genomic_DNA"/>
</dbReference>
<evidence type="ECO:0000313" key="1">
    <source>
        <dbReference type="EMBL" id="MBK1791506.1"/>
    </source>
</evidence>
<reference evidence="1" key="1">
    <citation type="submission" date="2021-01" db="EMBL/GenBank/DDBJ databases">
        <title>Modified the classification status of verrucomicrobia.</title>
        <authorList>
            <person name="Feng X."/>
        </authorList>
    </citation>
    <scope>NUCLEOTIDE SEQUENCE</scope>
    <source>
        <strain evidence="1">_KCTC 22039</strain>
    </source>
</reference>
<dbReference type="AlphaFoldDB" id="A0A8J7MF25"/>
<dbReference type="RefSeq" id="WP_200311507.1">
    <property type="nucleotide sequence ID" value="NZ_JAENIM010000039.1"/>
</dbReference>
<name>A0A8J7MF25_9BACT</name>